<sequence length="243" mass="27665">MMRLFGLVFLVLSLWACNAKPEKENWYEISELLFEDSFSEGSLDNWISEIQEDSCSSVLVKNGKMDIDVCKGASIWLDQYFEGGVLIEYDVTVIGKGGPNDRVSDLNCFWNATDPRSPKDLFDSPRKASGMFHDYDTLQLYYVGMGGHNNTKTRFRRYAGDGNKPLLAGHDLASPDVLIEANKTYKIQLIALNGRVQFIRDGVIIYDFKDEEAYENGWFGIRTINNHMSVDNVKVFQIKGRNE</sequence>
<dbReference type="EMBL" id="QFLI01000003">
    <property type="protein sequence ID" value="PXY01689.1"/>
    <property type="molecule type" value="Genomic_DNA"/>
</dbReference>
<gene>
    <name evidence="3" type="ORF">DF185_09480</name>
</gene>
<evidence type="ECO:0000313" key="4">
    <source>
        <dbReference type="Proteomes" id="UP000248079"/>
    </source>
</evidence>
<proteinExistence type="predicted"/>
<dbReference type="Pfam" id="PF19763">
    <property type="entry name" value="DUF6250"/>
    <property type="match status" value="1"/>
</dbReference>
<accession>A0A2V3ZZ02</accession>
<dbReference type="RefSeq" id="WP_110360498.1">
    <property type="nucleotide sequence ID" value="NZ_QFLI01000003.1"/>
</dbReference>
<feature type="chain" id="PRO_5016025893" description="DUF6250 domain-containing protein" evidence="1">
    <location>
        <begin position="20"/>
        <end position="243"/>
    </location>
</feature>
<feature type="domain" description="DUF6250" evidence="2">
    <location>
        <begin position="67"/>
        <end position="233"/>
    </location>
</feature>
<dbReference type="Gene3D" id="2.60.120.200">
    <property type="match status" value="1"/>
</dbReference>
<keyword evidence="4" id="KW-1185">Reference proteome</keyword>
<evidence type="ECO:0000313" key="3">
    <source>
        <dbReference type="EMBL" id="PXY01689.1"/>
    </source>
</evidence>
<name>A0A2V3ZZ02_9BACT</name>
<comment type="caution">
    <text evidence="3">The sequence shown here is derived from an EMBL/GenBank/DDBJ whole genome shotgun (WGS) entry which is preliminary data.</text>
</comment>
<organism evidence="3 4">
    <name type="scientific">Marinifilum breve</name>
    <dbReference type="NCBI Taxonomy" id="2184082"/>
    <lineage>
        <taxon>Bacteria</taxon>
        <taxon>Pseudomonadati</taxon>
        <taxon>Bacteroidota</taxon>
        <taxon>Bacteroidia</taxon>
        <taxon>Marinilabiliales</taxon>
        <taxon>Marinifilaceae</taxon>
    </lineage>
</organism>
<evidence type="ECO:0000256" key="1">
    <source>
        <dbReference type="SAM" id="SignalP"/>
    </source>
</evidence>
<reference evidence="3 4" key="1">
    <citation type="submission" date="2018-05" db="EMBL/GenBank/DDBJ databases">
        <title>Marinifilum breve JC075T sp. nov., a marine bacterium isolated from Yongle Blue Hole in the South China Sea.</title>
        <authorList>
            <person name="Fu T."/>
        </authorList>
    </citation>
    <scope>NUCLEOTIDE SEQUENCE [LARGE SCALE GENOMIC DNA]</scope>
    <source>
        <strain evidence="3 4">JC075</strain>
    </source>
</reference>
<dbReference type="AlphaFoldDB" id="A0A2V3ZZ02"/>
<keyword evidence="1" id="KW-0732">Signal</keyword>
<feature type="signal peptide" evidence="1">
    <location>
        <begin position="1"/>
        <end position="19"/>
    </location>
</feature>
<protein>
    <recommendedName>
        <fullName evidence="2">DUF6250 domain-containing protein</fullName>
    </recommendedName>
</protein>
<dbReference type="OrthoDB" id="262615at2"/>
<dbReference type="Proteomes" id="UP000248079">
    <property type="component" value="Unassembled WGS sequence"/>
</dbReference>
<evidence type="ECO:0000259" key="2">
    <source>
        <dbReference type="Pfam" id="PF19763"/>
    </source>
</evidence>
<dbReference type="InterPro" id="IPR046217">
    <property type="entry name" value="DUF6250"/>
</dbReference>